<comment type="caution">
    <text evidence="1">The sequence shown here is derived from an EMBL/GenBank/DDBJ whole genome shotgun (WGS) entry which is preliminary data.</text>
</comment>
<protein>
    <submittedName>
        <fullName evidence="1">Uncharacterized protein</fullName>
    </submittedName>
</protein>
<evidence type="ECO:0000313" key="2">
    <source>
        <dbReference type="Proteomes" id="UP001157138"/>
    </source>
</evidence>
<name>A0ABQ6F478_9VIBR</name>
<gene>
    <name evidence="1" type="ORF">GCM10007938_33470</name>
</gene>
<dbReference type="EMBL" id="BSPW01000078">
    <property type="protein sequence ID" value="GLT19565.1"/>
    <property type="molecule type" value="Genomic_DNA"/>
</dbReference>
<keyword evidence="2" id="KW-1185">Reference proteome</keyword>
<sequence length="340" mass="38301">MTNHSLVTMALSNSAPATPYKTYDIIPTDGGGPILLHGRLLSYAEFTVPYTVSTNTSMTCEQLRYVRQELYVSSDGQYLAVETITLGDASGYQRECACWSYTSANEVKPPFRYPKYRGALLLQAGIDCPWTIEATATSPSYADKTFDTLKLWFHTVFHALKGLGRTGNQADIERAIIEADNLYQDYCNHHQALNSTFESRLLEQRLAAIAQHSVAERRQWLLENQSWVLFIMSQLPNMVILPASSSGFTHVIFQGQLLSQHSVNDCTYQLYQLINDKEEHSGWVGRQQQDSHAHSSVEHLELPQDIYQFFGADIAFTLVQQIDAPQRPLLCIGSKENNHG</sequence>
<evidence type="ECO:0000313" key="1">
    <source>
        <dbReference type="EMBL" id="GLT19565.1"/>
    </source>
</evidence>
<proteinExistence type="predicted"/>
<dbReference type="Proteomes" id="UP001157138">
    <property type="component" value="Unassembled WGS sequence"/>
</dbReference>
<reference evidence="2" key="1">
    <citation type="journal article" date="2019" name="Int. J. Syst. Evol. Microbiol.">
        <title>The Global Catalogue of Microorganisms (GCM) 10K type strain sequencing project: providing services to taxonomists for standard genome sequencing and annotation.</title>
        <authorList>
            <consortium name="The Broad Institute Genomics Platform"/>
            <consortium name="The Broad Institute Genome Sequencing Center for Infectious Disease"/>
            <person name="Wu L."/>
            <person name="Ma J."/>
        </authorList>
    </citation>
    <scope>NUCLEOTIDE SEQUENCE [LARGE SCALE GENOMIC DNA]</scope>
    <source>
        <strain evidence="2">NBRC 108723</strain>
    </source>
</reference>
<dbReference type="RefSeq" id="WP_284193419.1">
    <property type="nucleotide sequence ID" value="NZ_BSPW01000078.1"/>
</dbReference>
<organism evidence="1 2">
    <name type="scientific">Vibrio zhanjiangensis</name>
    <dbReference type="NCBI Taxonomy" id="1046128"/>
    <lineage>
        <taxon>Bacteria</taxon>
        <taxon>Pseudomonadati</taxon>
        <taxon>Pseudomonadota</taxon>
        <taxon>Gammaproteobacteria</taxon>
        <taxon>Vibrionales</taxon>
        <taxon>Vibrionaceae</taxon>
        <taxon>Vibrio</taxon>
    </lineage>
</organism>
<accession>A0ABQ6F478</accession>